<protein>
    <submittedName>
        <fullName evidence="8">Outer membrane protein transport protein</fullName>
    </submittedName>
</protein>
<evidence type="ECO:0000256" key="2">
    <source>
        <dbReference type="ARBA" id="ARBA00008163"/>
    </source>
</evidence>
<accession>A0A9X3FBG4</accession>
<evidence type="ECO:0000313" key="8">
    <source>
        <dbReference type="EMBL" id="MCY1723292.1"/>
    </source>
</evidence>
<evidence type="ECO:0000256" key="6">
    <source>
        <dbReference type="ARBA" id="ARBA00023136"/>
    </source>
</evidence>
<keyword evidence="5" id="KW-0732">Signal</keyword>
<evidence type="ECO:0000313" key="9">
    <source>
        <dbReference type="Proteomes" id="UP001145087"/>
    </source>
</evidence>
<evidence type="ECO:0000256" key="4">
    <source>
        <dbReference type="ARBA" id="ARBA00022692"/>
    </source>
</evidence>
<proteinExistence type="inferred from homology"/>
<dbReference type="GO" id="GO:0009279">
    <property type="term" value="C:cell outer membrane"/>
    <property type="evidence" value="ECO:0007669"/>
    <property type="project" value="UniProtKB-SubCell"/>
</dbReference>
<dbReference type="PANTHER" id="PTHR35093:SF8">
    <property type="entry name" value="OUTER MEMBRANE PROTEIN NMB0088-RELATED"/>
    <property type="match status" value="1"/>
</dbReference>
<reference evidence="8" key="1">
    <citation type="submission" date="2022-11" db="EMBL/GenBank/DDBJ databases">
        <title>Marilongibacter aestuarii gen. nov., sp. nov., isolated from tidal flat sediment.</title>
        <authorList>
            <person name="Jiayan W."/>
        </authorList>
    </citation>
    <scope>NUCLEOTIDE SEQUENCE</scope>
    <source>
        <strain evidence="8">Z1-6</strain>
    </source>
</reference>
<dbReference type="Pfam" id="PF03349">
    <property type="entry name" value="Toluene_X"/>
    <property type="match status" value="1"/>
</dbReference>
<evidence type="ECO:0000256" key="1">
    <source>
        <dbReference type="ARBA" id="ARBA00004571"/>
    </source>
</evidence>
<gene>
    <name evidence="8" type="ORF">OU798_23280</name>
</gene>
<dbReference type="AlphaFoldDB" id="A0A9X3FBG4"/>
<dbReference type="RefSeq" id="WP_343335618.1">
    <property type="nucleotide sequence ID" value="NZ_JAPOHD010000068.1"/>
</dbReference>
<keyword evidence="9" id="KW-1185">Reference proteome</keyword>
<dbReference type="Gene3D" id="2.40.160.60">
    <property type="entry name" value="Outer membrane protein transport protein (OMPP1/FadL/TodX)"/>
    <property type="match status" value="1"/>
</dbReference>
<dbReference type="SUPFAM" id="SSF56935">
    <property type="entry name" value="Porins"/>
    <property type="match status" value="1"/>
</dbReference>
<dbReference type="EMBL" id="JAPOHD010000068">
    <property type="protein sequence ID" value="MCY1723292.1"/>
    <property type="molecule type" value="Genomic_DNA"/>
</dbReference>
<evidence type="ECO:0000256" key="3">
    <source>
        <dbReference type="ARBA" id="ARBA00022452"/>
    </source>
</evidence>
<keyword evidence="7" id="KW-0998">Cell outer membrane</keyword>
<name>A0A9X3FBG4_9BACT</name>
<evidence type="ECO:0000256" key="5">
    <source>
        <dbReference type="ARBA" id="ARBA00022729"/>
    </source>
</evidence>
<dbReference type="PANTHER" id="PTHR35093">
    <property type="entry name" value="OUTER MEMBRANE PROTEIN NMB0088-RELATED"/>
    <property type="match status" value="1"/>
</dbReference>
<evidence type="ECO:0000256" key="7">
    <source>
        <dbReference type="ARBA" id="ARBA00023237"/>
    </source>
</evidence>
<dbReference type="InterPro" id="IPR005017">
    <property type="entry name" value="OMPP1/FadL/TodX"/>
</dbReference>
<dbReference type="Proteomes" id="UP001145087">
    <property type="component" value="Unassembled WGS sequence"/>
</dbReference>
<keyword evidence="3" id="KW-1134">Transmembrane beta strand</keyword>
<keyword evidence="4" id="KW-0812">Transmembrane</keyword>
<comment type="similarity">
    <text evidence="2">Belongs to the OmpP1/FadL family.</text>
</comment>
<comment type="caution">
    <text evidence="8">The sequence shown here is derived from an EMBL/GenBank/DDBJ whole genome shotgun (WGS) entry which is preliminary data.</text>
</comment>
<dbReference type="GO" id="GO:0015483">
    <property type="term" value="F:long-chain fatty acid transporting porin activity"/>
    <property type="evidence" value="ECO:0007669"/>
    <property type="project" value="TreeGrafter"/>
</dbReference>
<comment type="subcellular location">
    <subcellularLocation>
        <location evidence="1">Cell outer membrane</location>
        <topology evidence="1">Multi-pass membrane protein</topology>
    </subcellularLocation>
</comment>
<sequence>MKKSAILLLITLFVPFLISAQGVSDALRFSQFEVQGTARAGAMGNAFGALGGDFTSVSINPAGLGLYRSSEFAITPVSKHTKTESSYWGSNVDDTDYKFTLNNISYVSTLPTFKTNEAGLVSVNLGIGYNRLKDFSSNALAVGNGVDGSFMDYIASYANAGHWSDHYENLAWETYVLNYDEELDEYWTELGDAGYGQNQRKATSTSGSIDEYSFAIGLNFNHKFYLGASYGLTDVYYREAWQIYEVDAAGNIPYFNDFTFNNTLKTYGYGHNFKFGAIYKPVNEVRLGISLQTPTFYRLTDEHTTSMQSAIEDESGRLSNYEEYSPRNYYDYRLETPLRTTFSGAFIIAKKGLLSVDYELINYGSAKLRHGGDGYNFSDENMDISDSYKTAGNLRIGGEYRVNNAVSLRGGYQFQQSAYNSYALGASQPNSDANLNVISGGIGYRAGTFFVDVAYKYSFINDFALPYANPIEGRFTYPEPRWIEQKIINNDVLLTLGFKF</sequence>
<keyword evidence="6" id="KW-0472">Membrane</keyword>
<organism evidence="8 9">
    <name type="scientific">Draconibacterium aestuarii</name>
    <dbReference type="NCBI Taxonomy" id="2998507"/>
    <lineage>
        <taxon>Bacteria</taxon>
        <taxon>Pseudomonadati</taxon>
        <taxon>Bacteroidota</taxon>
        <taxon>Bacteroidia</taxon>
        <taxon>Marinilabiliales</taxon>
        <taxon>Prolixibacteraceae</taxon>
        <taxon>Draconibacterium</taxon>
    </lineage>
</organism>